<dbReference type="InterPro" id="IPR029063">
    <property type="entry name" value="SAM-dependent_MTases_sf"/>
</dbReference>
<dbReference type="Gene3D" id="3.40.50.150">
    <property type="entry name" value="Vaccinia Virus protein VP39"/>
    <property type="match status" value="1"/>
</dbReference>
<dbReference type="RefSeq" id="WP_345412895.1">
    <property type="nucleotide sequence ID" value="NZ_BAABGT010000013.1"/>
</dbReference>
<evidence type="ECO:0000313" key="3">
    <source>
        <dbReference type="EMBL" id="GAA4538504.1"/>
    </source>
</evidence>
<proteinExistence type="predicted"/>
<dbReference type="PANTHER" id="PTHR45128">
    <property type="entry name" value="METHYLTRANSFERASE TYPE 11"/>
    <property type="match status" value="1"/>
</dbReference>
<evidence type="ECO:0000259" key="1">
    <source>
        <dbReference type="Pfam" id="PF13847"/>
    </source>
</evidence>
<organism evidence="3 4">
    <name type="scientific">Pseudonocardia xishanensis</name>
    <dbReference type="NCBI Taxonomy" id="630995"/>
    <lineage>
        <taxon>Bacteria</taxon>
        <taxon>Bacillati</taxon>
        <taxon>Actinomycetota</taxon>
        <taxon>Actinomycetes</taxon>
        <taxon>Pseudonocardiales</taxon>
        <taxon>Pseudonocardiaceae</taxon>
        <taxon>Pseudonocardia</taxon>
    </lineage>
</organism>
<feature type="domain" description="S-adenosylmethionine-dependent methyltransferase Rv2258c-like winged HTH" evidence="2">
    <location>
        <begin position="28"/>
        <end position="96"/>
    </location>
</feature>
<dbReference type="Pfam" id="PF21320">
    <property type="entry name" value="WHD_Rv2258c"/>
    <property type="match status" value="1"/>
</dbReference>
<sequence>MNTAIAERTPDAVVGQLVDELAGSLGVLLVALGTRAGLWKELAGAGPVTPAELAGRTGVAEPLVREWCRAQAAGGYLTYQPEVGTFTLPDGVAGALVHGPGLAMVDACTDMFRSMGAGFDEFAAVFVGGRGFGWHRHDALFWHGSDALTRVALPPELIGAALDQLGSVPATLAAGGSVIDVGAGYGTPTLAVALHFPAARVVGIDYHEASVAHARKAAADAGVADRVRFEVGTATDLPGSGYTLVTFFDSLHDLGDPVGALVQARAAVAPDGAVLLVEPLAADRVEDNLTPSGRMFYAVSTLICTPNAVSQTAGTIGQAPLGTQAGEALLRETAAAAGFTRVRRLPVAAPLNLVLELRP</sequence>
<dbReference type="PANTHER" id="PTHR45128:SF2">
    <property type="entry name" value="METHYLTRANSFERASE DOMAIN-CONTAINING PROTEIN"/>
    <property type="match status" value="1"/>
</dbReference>
<keyword evidence="3" id="KW-0808">Transferase</keyword>
<dbReference type="GO" id="GO:0008168">
    <property type="term" value="F:methyltransferase activity"/>
    <property type="evidence" value="ECO:0007669"/>
    <property type="project" value="UniProtKB-KW"/>
</dbReference>
<keyword evidence="4" id="KW-1185">Reference proteome</keyword>
<reference evidence="4" key="1">
    <citation type="journal article" date="2019" name="Int. J. Syst. Evol. Microbiol.">
        <title>The Global Catalogue of Microorganisms (GCM) 10K type strain sequencing project: providing services to taxonomists for standard genome sequencing and annotation.</title>
        <authorList>
            <consortium name="The Broad Institute Genomics Platform"/>
            <consortium name="The Broad Institute Genome Sequencing Center for Infectious Disease"/>
            <person name="Wu L."/>
            <person name="Ma J."/>
        </authorList>
    </citation>
    <scope>NUCLEOTIDE SEQUENCE [LARGE SCALE GENOMIC DNA]</scope>
    <source>
        <strain evidence="4">JCM 17906</strain>
    </source>
</reference>
<dbReference type="GO" id="GO:0032259">
    <property type="term" value="P:methylation"/>
    <property type="evidence" value="ECO:0007669"/>
    <property type="project" value="UniProtKB-KW"/>
</dbReference>
<name>A0ABP8RGS5_9PSEU</name>
<dbReference type="InterPro" id="IPR036390">
    <property type="entry name" value="WH_DNA-bd_sf"/>
</dbReference>
<evidence type="ECO:0000259" key="2">
    <source>
        <dbReference type="Pfam" id="PF21320"/>
    </source>
</evidence>
<dbReference type="Pfam" id="PF13847">
    <property type="entry name" value="Methyltransf_31"/>
    <property type="match status" value="1"/>
</dbReference>
<comment type="caution">
    <text evidence="3">The sequence shown here is derived from an EMBL/GenBank/DDBJ whole genome shotgun (WGS) entry which is preliminary data.</text>
</comment>
<dbReference type="SUPFAM" id="SSF53335">
    <property type="entry name" value="S-adenosyl-L-methionine-dependent methyltransferases"/>
    <property type="match status" value="1"/>
</dbReference>
<gene>
    <name evidence="3" type="ORF">GCM10023175_08550</name>
</gene>
<dbReference type="EMBL" id="BAABGT010000013">
    <property type="protein sequence ID" value="GAA4538504.1"/>
    <property type="molecule type" value="Genomic_DNA"/>
</dbReference>
<keyword evidence="3" id="KW-0489">Methyltransferase</keyword>
<dbReference type="InterPro" id="IPR053173">
    <property type="entry name" value="SAM-binding_MTase"/>
</dbReference>
<protein>
    <submittedName>
        <fullName evidence="3">Class I SAM-dependent methyltransferase</fullName>
    </submittedName>
</protein>
<dbReference type="SUPFAM" id="SSF46785">
    <property type="entry name" value="Winged helix' DNA-binding domain"/>
    <property type="match status" value="1"/>
</dbReference>
<dbReference type="InterPro" id="IPR025714">
    <property type="entry name" value="Methyltranfer_dom"/>
</dbReference>
<evidence type="ECO:0000313" key="4">
    <source>
        <dbReference type="Proteomes" id="UP001501598"/>
    </source>
</evidence>
<feature type="domain" description="Methyltransferase" evidence="1">
    <location>
        <begin position="175"/>
        <end position="290"/>
    </location>
</feature>
<dbReference type="Proteomes" id="UP001501598">
    <property type="component" value="Unassembled WGS sequence"/>
</dbReference>
<dbReference type="InterPro" id="IPR048711">
    <property type="entry name" value="WHD_Rv2258c"/>
</dbReference>
<dbReference type="CDD" id="cd02440">
    <property type="entry name" value="AdoMet_MTases"/>
    <property type="match status" value="1"/>
</dbReference>
<accession>A0ABP8RGS5</accession>